<dbReference type="InterPro" id="IPR042101">
    <property type="entry name" value="SRP54_N_sf"/>
</dbReference>
<evidence type="ECO:0000256" key="6">
    <source>
        <dbReference type="ARBA" id="ARBA00023136"/>
    </source>
</evidence>
<dbReference type="GO" id="GO:0005886">
    <property type="term" value="C:plasma membrane"/>
    <property type="evidence" value="ECO:0007669"/>
    <property type="project" value="UniProtKB-SubCell"/>
</dbReference>
<keyword evidence="4 9" id="KW-0378">Hydrolase</keyword>
<evidence type="ECO:0000256" key="9">
    <source>
        <dbReference type="HAMAP-Rule" id="MF_00920"/>
    </source>
</evidence>
<dbReference type="AlphaFoldDB" id="A0AAU7AUW0"/>
<dbReference type="InterPro" id="IPR027417">
    <property type="entry name" value="P-loop_NTPase"/>
</dbReference>
<dbReference type="InterPro" id="IPR036225">
    <property type="entry name" value="SRP/SRP_N"/>
</dbReference>
<dbReference type="Pfam" id="PF00448">
    <property type="entry name" value="SRP54"/>
    <property type="match status" value="1"/>
</dbReference>
<feature type="binding site" evidence="9">
    <location>
        <begin position="287"/>
        <end position="290"/>
    </location>
    <ligand>
        <name>GTP</name>
        <dbReference type="ChEBI" id="CHEBI:37565"/>
    </ligand>
</feature>
<evidence type="ECO:0000313" key="11">
    <source>
        <dbReference type="EMBL" id="XAY05400.1"/>
    </source>
</evidence>
<dbReference type="FunFam" id="3.40.50.300:FF:000053">
    <property type="entry name" value="Signal recognition particle receptor FtsY"/>
    <property type="match status" value="1"/>
</dbReference>
<dbReference type="Gene3D" id="3.40.50.300">
    <property type="entry name" value="P-loop containing nucleotide triphosphate hydrolases"/>
    <property type="match status" value="1"/>
</dbReference>
<evidence type="ECO:0000256" key="3">
    <source>
        <dbReference type="ARBA" id="ARBA00022741"/>
    </source>
</evidence>
<dbReference type="PANTHER" id="PTHR43134:SF1">
    <property type="entry name" value="SIGNAL RECOGNITION PARTICLE RECEPTOR SUBUNIT ALPHA"/>
    <property type="match status" value="1"/>
</dbReference>
<keyword evidence="1 9" id="KW-1003">Cell membrane</keyword>
<feature type="binding site" evidence="9">
    <location>
        <begin position="223"/>
        <end position="227"/>
    </location>
    <ligand>
        <name>GTP</name>
        <dbReference type="ChEBI" id="CHEBI:37565"/>
    </ligand>
</feature>
<comment type="catalytic activity">
    <reaction evidence="8 9">
        <text>GTP + H2O = GDP + phosphate + H(+)</text>
        <dbReference type="Rhea" id="RHEA:19669"/>
        <dbReference type="ChEBI" id="CHEBI:15377"/>
        <dbReference type="ChEBI" id="CHEBI:15378"/>
        <dbReference type="ChEBI" id="CHEBI:37565"/>
        <dbReference type="ChEBI" id="CHEBI:43474"/>
        <dbReference type="ChEBI" id="CHEBI:58189"/>
        <dbReference type="EC" id="3.6.5.4"/>
    </reaction>
</comment>
<dbReference type="SMART" id="SM00962">
    <property type="entry name" value="SRP54"/>
    <property type="match status" value="1"/>
</dbReference>
<dbReference type="EMBL" id="CP114014">
    <property type="protein sequence ID" value="XAY05400.1"/>
    <property type="molecule type" value="Genomic_DNA"/>
</dbReference>
<dbReference type="FunFam" id="1.20.120.140:FF:000002">
    <property type="entry name" value="Signal recognition particle receptor FtsY"/>
    <property type="match status" value="1"/>
</dbReference>
<evidence type="ECO:0000256" key="7">
    <source>
        <dbReference type="ARBA" id="ARBA00023170"/>
    </source>
</evidence>
<comment type="function">
    <text evidence="9">Involved in targeting and insertion of nascent membrane proteins into the cytoplasmic membrane. Acts as a receptor for the complex formed by the signal recognition particle (SRP) and the ribosome-nascent chain (RNC).</text>
</comment>
<dbReference type="Gene3D" id="1.20.120.140">
    <property type="entry name" value="Signal recognition particle SRP54, nucleotide-binding domain"/>
    <property type="match status" value="1"/>
</dbReference>
<comment type="similarity">
    <text evidence="9">Belongs to the GTP-binding SRP family. FtsY subfamily.</text>
</comment>
<dbReference type="SUPFAM" id="SSF52540">
    <property type="entry name" value="P-loop containing nucleoside triphosphate hydrolases"/>
    <property type="match status" value="1"/>
</dbReference>
<dbReference type="SMART" id="SM00382">
    <property type="entry name" value="AAA"/>
    <property type="match status" value="1"/>
</dbReference>
<dbReference type="RefSeq" id="WP_354701909.1">
    <property type="nucleotide sequence ID" value="NZ_CP114014.1"/>
</dbReference>
<dbReference type="KEGG" id="parq:DSM112329_02250"/>
<dbReference type="GO" id="GO:0005525">
    <property type="term" value="F:GTP binding"/>
    <property type="evidence" value="ECO:0007669"/>
    <property type="project" value="UniProtKB-UniRule"/>
</dbReference>
<dbReference type="InterPro" id="IPR000897">
    <property type="entry name" value="SRP54_GTPase_dom"/>
</dbReference>
<dbReference type="GO" id="GO:0006614">
    <property type="term" value="P:SRP-dependent cotranslational protein targeting to membrane"/>
    <property type="evidence" value="ECO:0007669"/>
    <property type="project" value="InterPro"/>
</dbReference>
<gene>
    <name evidence="9 11" type="primary">ftsY</name>
    <name evidence="11" type="ORF">DSM112329_02250</name>
</gene>
<dbReference type="InterPro" id="IPR013822">
    <property type="entry name" value="Signal_recog_particl_SRP54_hlx"/>
</dbReference>
<comment type="subcellular location">
    <subcellularLocation>
        <location evidence="9">Cell membrane</location>
        <topology evidence="9">Peripheral membrane protein</topology>
        <orientation evidence="9">Cytoplasmic side</orientation>
    </subcellularLocation>
    <subcellularLocation>
        <location evidence="9">Cytoplasm</location>
    </subcellularLocation>
</comment>
<dbReference type="InterPro" id="IPR004390">
    <property type="entry name" value="SR_rcpt_FtsY"/>
</dbReference>
<reference evidence="11" key="1">
    <citation type="submission" date="2022-12" db="EMBL/GenBank/DDBJ databases">
        <title>Paraconexibacter alkalitolerans sp. nov. and Baekduia alba sp. nov., isolated from soil and emended description of the genera Paraconexibacter (Chun et al., 2020) and Baekduia (An et al., 2020).</title>
        <authorList>
            <person name="Vieira S."/>
            <person name="Huber K.J."/>
            <person name="Geppert A."/>
            <person name="Wolf J."/>
            <person name="Neumann-Schaal M."/>
            <person name="Muesken M."/>
            <person name="Overmann J."/>
        </authorList>
    </citation>
    <scope>NUCLEOTIDE SEQUENCE</scope>
    <source>
        <strain evidence="11">AEG42_29</strain>
    </source>
</reference>
<dbReference type="Pfam" id="PF02881">
    <property type="entry name" value="SRP54_N"/>
    <property type="match status" value="1"/>
</dbReference>
<organism evidence="11">
    <name type="scientific">Paraconexibacter sp. AEG42_29</name>
    <dbReference type="NCBI Taxonomy" id="2997339"/>
    <lineage>
        <taxon>Bacteria</taxon>
        <taxon>Bacillati</taxon>
        <taxon>Actinomycetota</taxon>
        <taxon>Thermoleophilia</taxon>
        <taxon>Solirubrobacterales</taxon>
        <taxon>Paraconexibacteraceae</taxon>
        <taxon>Paraconexibacter</taxon>
    </lineage>
</organism>
<dbReference type="NCBIfam" id="TIGR00064">
    <property type="entry name" value="ftsY"/>
    <property type="match status" value="1"/>
</dbReference>
<evidence type="ECO:0000259" key="10">
    <source>
        <dbReference type="PROSITE" id="PS00300"/>
    </source>
</evidence>
<dbReference type="SUPFAM" id="SSF47364">
    <property type="entry name" value="Domain of the SRP/SRP receptor G-proteins"/>
    <property type="match status" value="1"/>
</dbReference>
<dbReference type="GO" id="GO:0005047">
    <property type="term" value="F:signal recognition particle binding"/>
    <property type="evidence" value="ECO:0007669"/>
    <property type="project" value="TreeGrafter"/>
</dbReference>
<evidence type="ECO:0000256" key="5">
    <source>
        <dbReference type="ARBA" id="ARBA00023134"/>
    </source>
</evidence>
<keyword evidence="2 9" id="KW-0963">Cytoplasm</keyword>
<name>A0AAU7AUW0_9ACTN</name>
<keyword evidence="5 9" id="KW-0342">GTP-binding</keyword>
<dbReference type="PROSITE" id="PS00300">
    <property type="entry name" value="SRP54"/>
    <property type="match status" value="1"/>
</dbReference>
<dbReference type="GO" id="GO:0003924">
    <property type="term" value="F:GTPase activity"/>
    <property type="evidence" value="ECO:0007669"/>
    <property type="project" value="UniProtKB-UniRule"/>
</dbReference>
<dbReference type="SMART" id="SM00963">
    <property type="entry name" value="SRP54_N"/>
    <property type="match status" value="1"/>
</dbReference>
<keyword evidence="3 9" id="KW-0547">Nucleotide-binding</keyword>
<evidence type="ECO:0000256" key="4">
    <source>
        <dbReference type="ARBA" id="ARBA00022801"/>
    </source>
</evidence>
<keyword evidence="6 9" id="KW-0472">Membrane</keyword>
<sequence length="341" mass="36042">MARDWNDLFITAEGAGDAAGADPADDAAAPEKKKRFFRRLRENMAKTREALGAELQATLFEGDIDEDTWERLEEALIMADVGASTTAKVVGQLEQEATEGGLVGGEALSQRLTELLADLARTGDGRIDVSHGPTVIMVVGVNGTGKTTTIGKLAWHLQKELGLKVVLGAADTFRAAAVEQLEQWSVRAGCELVKGPEGSDPGSVAFEAVKRGRELGADVIIVDTAGRLHNQDHLMEELSKIRRVIGKQLAEAPHETLLTVDSTTGQNGLRQAQLFSQAVPVDGIILTKLDGTAKGGIAIAIAAETGIPVKLIGIGEALEDLRPFDADDFAAALLSRDPAPA</sequence>
<dbReference type="PANTHER" id="PTHR43134">
    <property type="entry name" value="SIGNAL RECOGNITION PARTICLE RECEPTOR SUBUNIT ALPHA"/>
    <property type="match status" value="1"/>
</dbReference>
<comment type="subunit">
    <text evidence="9">Part of the signal recognition particle protein translocation system, which is composed of SRP and FtsY.</text>
</comment>
<dbReference type="GO" id="GO:0005737">
    <property type="term" value="C:cytoplasm"/>
    <property type="evidence" value="ECO:0007669"/>
    <property type="project" value="UniProtKB-SubCell"/>
</dbReference>
<dbReference type="InterPro" id="IPR003593">
    <property type="entry name" value="AAA+_ATPase"/>
</dbReference>
<feature type="domain" description="SRP54-type proteins GTP-binding" evidence="10">
    <location>
        <begin position="308"/>
        <end position="321"/>
    </location>
</feature>
<proteinExistence type="inferred from homology"/>
<accession>A0AAU7AUW0</accession>
<keyword evidence="7 9" id="KW-0675">Receptor</keyword>
<dbReference type="HAMAP" id="MF_00920">
    <property type="entry name" value="FtsY"/>
    <property type="match status" value="1"/>
</dbReference>
<evidence type="ECO:0000256" key="2">
    <source>
        <dbReference type="ARBA" id="ARBA00022490"/>
    </source>
</evidence>
<dbReference type="CDD" id="cd17874">
    <property type="entry name" value="FtsY"/>
    <property type="match status" value="1"/>
</dbReference>
<feature type="binding site" evidence="9">
    <location>
        <begin position="140"/>
        <end position="147"/>
    </location>
    <ligand>
        <name>GTP</name>
        <dbReference type="ChEBI" id="CHEBI:37565"/>
    </ligand>
</feature>
<dbReference type="EC" id="3.6.5.4" evidence="9"/>
<evidence type="ECO:0000256" key="8">
    <source>
        <dbReference type="ARBA" id="ARBA00048027"/>
    </source>
</evidence>
<evidence type="ECO:0000256" key="1">
    <source>
        <dbReference type="ARBA" id="ARBA00022475"/>
    </source>
</evidence>
<protein>
    <recommendedName>
        <fullName evidence="9">Signal recognition particle receptor FtsY</fullName>
        <shortName evidence="9">SRP receptor</shortName>
        <ecNumber evidence="9">3.6.5.4</ecNumber>
    </recommendedName>
</protein>